<evidence type="ECO:0000256" key="2">
    <source>
        <dbReference type="ARBA" id="ARBA00022656"/>
    </source>
</evidence>
<evidence type="ECO:0000313" key="5">
    <source>
        <dbReference type="EMBL" id="MBT9433493.1"/>
    </source>
</evidence>
<comment type="similarity">
    <text evidence="1">Belongs to the delta endotoxin family.</text>
</comment>
<evidence type="ECO:0000256" key="1">
    <source>
        <dbReference type="ARBA" id="ARBA00007819"/>
    </source>
</evidence>
<evidence type="ECO:0000313" key="6">
    <source>
        <dbReference type="Proteomes" id="UP000811282"/>
    </source>
</evidence>
<dbReference type="InterPro" id="IPR036716">
    <property type="entry name" value="Pest_crys_N_sf"/>
</dbReference>
<comment type="caution">
    <text evidence="5">The sequence shown here is derived from an EMBL/GenBank/DDBJ whole genome shotgun (WGS) entry which is preliminary data.</text>
</comment>
<dbReference type="Proteomes" id="UP000811282">
    <property type="component" value="Unassembled WGS sequence"/>
</dbReference>
<dbReference type="EMBL" id="JAFJYC010000004">
    <property type="protein sequence ID" value="MBT9433493.1"/>
    <property type="molecule type" value="Genomic_DNA"/>
</dbReference>
<evidence type="ECO:0000256" key="4">
    <source>
        <dbReference type="ARBA" id="ARBA00023026"/>
    </source>
</evidence>
<proteinExistence type="inferred from homology"/>
<gene>
    <name evidence="5" type="ORF">JZM24_17860</name>
</gene>
<evidence type="ECO:0000256" key="3">
    <source>
        <dbReference type="ARBA" id="ARBA00022969"/>
    </source>
</evidence>
<keyword evidence="6" id="KW-1185">Reference proteome</keyword>
<accession>A0ABS5YES5</accession>
<keyword evidence="4" id="KW-0843">Virulence</keyword>
<name>A0ABS5YES5_9GAMM</name>
<keyword evidence="2" id="KW-0800">Toxin</keyword>
<reference evidence="5 6" key="1">
    <citation type="journal article" date="2021" name="Genome Biol. Evol.">
        <title>The evolution of interdependence in a four-way mealybug symbiosis.</title>
        <authorList>
            <person name="Garber A.I."/>
            <person name="Kupper M."/>
            <person name="Laetsch D.R."/>
            <person name="Weldon S.R."/>
            <person name="Ladinsky M.S."/>
            <person name="Bjorkman P.J."/>
            <person name="McCutcheon J.P."/>
        </authorList>
    </citation>
    <scope>NUCLEOTIDE SEQUENCE [LARGE SCALE GENOMIC DNA]</scope>
    <source>
        <strain evidence="5">SOD</strain>
    </source>
</reference>
<dbReference type="SUPFAM" id="SSF56849">
    <property type="entry name" value="delta-Endotoxin (insectocide), N-terminal domain"/>
    <property type="match status" value="1"/>
</dbReference>
<dbReference type="RefSeq" id="WP_215671441.1">
    <property type="nucleotide sequence ID" value="NZ_JAFJYC010000004.1"/>
</dbReference>
<dbReference type="Gene3D" id="1.20.190.10">
    <property type="entry name" value="Pesticidal crystal protein, N-terminal domain"/>
    <property type="match status" value="1"/>
</dbReference>
<keyword evidence="3" id="KW-0749">Sporulation</keyword>
<protein>
    <submittedName>
        <fullName evidence="5">Uncharacterized protein</fullName>
    </submittedName>
</protein>
<organism evidence="5 6">
    <name type="scientific">Candidatus Sodalis endolongispinus</name>
    <dbReference type="NCBI Taxonomy" id="2812662"/>
    <lineage>
        <taxon>Bacteria</taxon>
        <taxon>Pseudomonadati</taxon>
        <taxon>Pseudomonadota</taxon>
        <taxon>Gammaproteobacteria</taxon>
        <taxon>Enterobacterales</taxon>
        <taxon>Bruguierivoracaceae</taxon>
        <taxon>Sodalis</taxon>
    </lineage>
</organism>
<sequence>MQNESYVVLAPEKTAFPIYKRASSKVPLTQWEWDNASDIKFWIISGVGFIHEVGSILSLLLEVCWTSKKENVWQQILHEVENMIETSKLAIIQGVLRGFINEIEGKIKHVNFLLETNPGSREAHDAYISLARYLIGMEEHFVSFDDKTNLQILPMYTAALMLQVMYWSIGINKSQVIGLSTLEVGEMQYIIDKLVDRASAYSHALYDKEYNEVLSNSEGDDITNDLLAIRWHCLLHGFEALEIVTAVKAHGINERIILKTLRYSEVFNRPTNKNTGAD</sequence>